<comment type="similarity">
    <text evidence="1">Belongs to the peptidase M24 family.</text>
</comment>
<protein>
    <submittedName>
        <fullName evidence="3">Proliferation-associated 2G4</fullName>
    </submittedName>
</protein>
<dbReference type="Gene3D" id="1.10.10.10">
    <property type="entry name" value="Winged helix-like DNA-binding domain superfamily/Winged helix DNA-binding domain"/>
    <property type="match status" value="1"/>
</dbReference>
<dbReference type="Proteomes" id="UP000029965">
    <property type="component" value="Chromosome 11"/>
</dbReference>
<dbReference type="Ensembl" id="ENSCSAT00000003268.1">
    <property type="protein sequence ID" value="ENSCSAP00000001551.1"/>
    <property type="gene ID" value="ENSCSAG00000005246.1"/>
</dbReference>
<dbReference type="InterPro" id="IPR047113">
    <property type="entry name" value="PA2G4/ARX1"/>
</dbReference>
<dbReference type="eggNOG" id="KOG2776">
    <property type="taxonomic scope" value="Eukaryota"/>
</dbReference>
<dbReference type="EMBL" id="AQIB01023040">
    <property type="status" value="NOT_ANNOTATED_CDS"/>
    <property type="molecule type" value="Genomic_DNA"/>
</dbReference>
<reference evidence="3" key="2">
    <citation type="submission" date="2025-08" db="UniProtKB">
        <authorList>
            <consortium name="Ensembl"/>
        </authorList>
    </citation>
    <scope>IDENTIFICATION</scope>
</reference>
<evidence type="ECO:0000313" key="4">
    <source>
        <dbReference type="Proteomes" id="UP000029965"/>
    </source>
</evidence>
<organism evidence="3 4">
    <name type="scientific">Chlorocebus sabaeus</name>
    <name type="common">Green monkey</name>
    <name type="synonym">Simia sabaea</name>
    <dbReference type="NCBI Taxonomy" id="60711"/>
    <lineage>
        <taxon>Eukaryota</taxon>
        <taxon>Metazoa</taxon>
        <taxon>Chordata</taxon>
        <taxon>Craniata</taxon>
        <taxon>Vertebrata</taxon>
        <taxon>Euteleostomi</taxon>
        <taxon>Mammalia</taxon>
        <taxon>Eutheria</taxon>
        <taxon>Euarchontoglires</taxon>
        <taxon>Primates</taxon>
        <taxon>Haplorrhini</taxon>
        <taxon>Catarrhini</taxon>
        <taxon>Cercopithecidae</taxon>
        <taxon>Cercopithecinae</taxon>
        <taxon>Chlorocebus</taxon>
    </lineage>
</organism>
<evidence type="ECO:0000256" key="2">
    <source>
        <dbReference type="SAM" id="MobiDB-lite"/>
    </source>
</evidence>
<dbReference type="InterPro" id="IPR004545">
    <property type="entry name" value="PA2G4"/>
</dbReference>
<dbReference type="jPOST" id="A0A0D9QYW2"/>
<dbReference type="EMBL" id="AQIB01023037">
    <property type="status" value="NOT_ANNOTATED_CDS"/>
    <property type="molecule type" value="Genomic_DNA"/>
</dbReference>
<feature type="compositionally biased region" description="Basic residues" evidence="2">
    <location>
        <begin position="367"/>
        <end position="377"/>
    </location>
</feature>
<dbReference type="EMBL" id="AQIB01023039">
    <property type="status" value="NOT_ANNOTATED_CDS"/>
    <property type="molecule type" value="Genomic_DNA"/>
</dbReference>
<reference evidence="3" key="3">
    <citation type="submission" date="2025-09" db="UniProtKB">
        <authorList>
            <consortium name="Ensembl"/>
        </authorList>
    </citation>
    <scope>IDENTIFICATION</scope>
</reference>
<dbReference type="GeneTree" id="ENSGT00940000154281"/>
<dbReference type="InterPro" id="IPR036388">
    <property type="entry name" value="WH-like_DNA-bd_sf"/>
</dbReference>
<dbReference type="SUPFAM" id="SSF55920">
    <property type="entry name" value="Creatinase/aminopeptidase"/>
    <property type="match status" value="1"/>
</dbReference>
<reference evidence="3 4" key="1">
    <citation type="submission" date="2014-03" db="EMBL/GenBank/DDBJ databases">
        <authorList>
            <person name="Warren W."/>
            <person name="Wilson R.K."/>
        </authorList>
    </citation>
    <scope>NUCLEOTIDE SEQUENCE</scope>
</reference>
<dbReference type="STRING" id="60711.ENSCSAP00000001551"/>
<name>A0A0D9QYW2_CHLSB</name>
<dbReference type="InterPro" id="IPR036005">
    <property type="entry name" value="Creatinase/aminopeptidase-like"/>
</dbReference>
<dbReference type="FunFam" id="3.90.230.10:FF:000031">
    <property type="entry name" value="Proliferation-associated 2G4-like protein"/>
    <property type="match status" value="1"/>
</dbReference>
<keyword evidence="4" id="KW-1185">Reference proteome</keyword>
<dbReference type="Gene3D" id="3.90.230.10">
    <property type="entry name" value="Creatinase/methionine aminopeptidase superfamily"/>
    <property type="match status" value="1"/>
</dbReference>
<dbReference type="InterPro" id="IPR036390">
    <property type="entry name" value="WH_DNA-bd_sf"/>
</dbReference>
<proteinExistence type="inferred from homology"/>
<evidence type="ECO:0000313" key="3">
    <source>
        <dbReference type="Ensembl" id="ENSCSAP00000001551.1"/>
    </source>
</evidence>
<dbReference type="FunFam" id="1.10.10.10:FF:000029">
    <property type="entry name" value="Proliferation-associated 2G4, a"/>
    <property type="match status" value="1"/>
</dbReference>
<dbReference type="NCBIfam" id="TIGR00495">
    <property type="entry name" value="crvDNA_42K"/>
    <property type="match status" value="1"/>
</dbReference>
<sequence length="396" mass="44589">MSGEDEQQEQTIAEDLVVTKYKMGGDIANRVLRSLVEASSSGVSVLSLCEKGDAMIMEETGKIFKKEKEMKKGKKNPICFYFFHCNDAVPTLALAESQLLGRLRQENGVNPGGGACSEQRSGHCTPVWATERDSVSKKKKKKKKAQFCQVRWLMLVIPPLWEAENTQVTEAWNKVAHSFNCTPIEGMLSHQLKQHVIDGEKTIIQNPTDQQKKDHEKAEFEVHEVYAVDVLVSSGEGKAKDAGQRTTIYKRDPSKQYGLKMKTSRAFFSEVERRFDAMPFTLRAFEDEKKARMGVVECAKHELLQPFNVLYEKEGEFVAQFKFTVLLMPNGPMRITSGPFEPDLYKSEMEVQDAELKALLQSSASRKTQKKKKKKASKTAENATSGETLEENEAGD</sequence>
<dbReference type="SUPFAM" id="SSF46785">
    <property type="entry name" value="Winged helix' DNA-binding domain"/>
    <property type="match status" value="1"/>
</dbReference>
<evidence type="ECO:0000256" key="1">
    <source>
        <dbReference type="ARBA" id="ARBA00007319"/>
    </source>
</evidence>
<dbReference type="AlphaFoldDB" id="A0A0D9QYW2"/>
<feature type="region of interest" description="Disordered" evidence="2">
    <location>
        <begin position="360"/>
        <end position="396"/>
    </location>
</feature>
<dbReference type="PANTHER" id="PTHR10804:SF11">
    <property type="entry name" value="PROLIFERATION-ASSOCIATED PROTEIN 2G4"/>
    <property type="match status" value="1"/>
</dbReference>
<dbReference type="OMA" id="SRMFYSE"/>
<dbReference type="EMBL" id="AQIB01023038">
    <property type="status" value="NOT_ANNOTATED_CDS"/>
    <property type="molecule type" value="Genomic_DNA"/>
</dbReference>
<accession>A0A0D9QYW2</accession>
<dbReference type="Bgee" id="ENSCSAG00000005246">
    <property type="expression patterns" value="Expressed in fibroblast and 7 other cell types or tissues"/>
</dbReference>
<dbReference type="PANTHER" id="PTHR10804">
    <property type="entry name" value="PROTEASE FAMILY M24 METHIONYL AMINOPEPTIDASE, AMINOPEPTIDASE P"/>
    <property type="match status" value="1"/>
</dbReference>